<name>A0A6L2LSM5_TANCI</name>
<proteinExistence type="predicted"/>
<dbReference type="PANTHER" id="PTHR11439:SF483">
    <property type="entry name" value="PEPTIDE SYNTHASE GLIP-LIKE, PUTATIVE (AFU_ORTHOLOGUE AFUA_3G12920)-RELATED"/>
    <property type="match status" value="1"/>
</dbReference>
<organism evidence="2">
    <name type="scientific">Tanacetum cinerariifolium</name>
    <name type="common">Dalmatian daisy</name>
    <name type="synonym">Chrysanthemum cinerariifolium</name>
    <dbReference type="NCBI Taxonomy" id="118510"/>
    <lineage>
        <taxon>Eukaryota</taxon>
        <taxon>Viridiplantae</taxon>
        <taxon>Streptophyta</taxon>
        <taxon>Embryophyta</taxon>
        <taxon>Tracheophyta</taxon>
        <taxon>Spermatophyta</taxon>
        <taxon>Magnoliopsida</taxon>
        <taxon>eudicotyledons</taxon>
        <taxon>Gunneridae</taxon>
        <taxon>Pentapetalae</taxon>
        <taxon>asterids</taxon>
        <taxon>campanulids</taxon>
        <taxon>Asterales</taxon>
        <taxon>Asteraceae</taxon>
        <taxon>Asteroideae</taxon>
        <taxon>Anthemideae</taxon>
        <taxon>Anthemidinae</taxon>
        <taxon>Tanacetum</taxon>
    </lineage>
</organism>
<feature type="compositionally biased region" description="Low complexity" evidence="1">
    <location>
        <begin position="227"/>
        <end position="246"/>
    </location>
</feature>
<dbReference type="EMBL" id="BKCJ010005087">
    <property type="protein sequence ID" value="GEU64833.1"/>
    <property type="molecule type" value="Genomic_DNA"/>
</dbReference>
<dbReference type="PANTHER" id="PTHR11439">
    <property type="entry name" value="GAG-POL-RELATED RETROTRANSPOSON"/>
    <property type="match status" value="1"/>
</dbReference>
<dbReference type="CDD" id="cd09272">
    <property type="entry name" value="RNase_HI_RT_Ty1"/>
    <property type="match status" value="1"/>
</dbReference>
<evidence type="ECO:0000313" key="2">
    <source>
        <dbReference type="EMBL" id="GEU64833.1"/>
    </source>
</evidence>
<gene>
    <name evidence="2" type="ORF">Tci_036811</name>
</gene>
<feature type="compositionally biased region" description="Polar residues" evidence="1">
    <location>
        <begin position="272"/>
        <end position="299"/>
    </location>
</feature>
<feature type="region of interest" description="Disordered" evidence="1">
    <location>
        <begin position="193"/>
        <end position="299"/>
    </location>
</feature>
<sequence>MLKKFGLEDSKPTKTPMSIEIKLTKDNEADSVDSSQYRGMIGSLLYLTASWPDIMFSVCLCSRFQENPKTIHLEAIKHIFRYIRGTSHLGLWYPKGVRIETIVYADSDHAGDYIDRKSTSGICTIIGYCLTSWLAKKQTALSISMTECRQALWMKQALIDYEIRLGDVSIMCDNKDFKRKTARMSVKYPNYVNLTSSSEERPNERTPSPPPRKKSFSPPQAPSKLISSKSTHYTSSSSPSESPTSTHVAPPPKLRFVISIKQEPQELPPLQMSPNDPYTQTMDNWPAGPSNSSLPLHVS</sequence>
<protein>
    <submittedName>
        <fullName evidence="2">Retrovirus-related Pol polyprotein from transposon TNT 1-94</fullName>
    </submittedName>
</protein>
<reference evidence="2" key="1">
    <citation type="journal article" date="2019" name="Sci. Rep.">
        <title>Draft genome of Tanacetum cinerariifolium, the natural source of mosquito coil.</title>
        <authorList>
            <person name="Yamashiro T."/>
            <person name="Shiraishi A."/>
            <person name="Satake H."/>
            <person name="Nakayama K."/>
        </authorList>
    </citation>
    <scope>NUCLEOTIDE SEQUENCE</scope>
</reference>
<evidence type="ECO:0000256" key="1">
    <source>
        <dbReference type="SAM" id="MobiDB-lite"/>
    </source>
</evidence>
<comment type="caution">
    <text evidence="2">The sequence shown here is derived from an EMBL/GenBank/DDBJ whole genome shotgun (WGS) entry which is preliminary data.</text>
</comment>
<accession>A0A6L2LSM5</accession>
<dbReference type="AlphaFoldDB" id="A0A6L2LSM5"/>